<feature type="coiled-coil region" evidence="2">
    <location>
        <begin position="227"/>
        <end position="268"/>
    </location>
</feature>
<feature type="region of interest" description="Disordered" evidence="3">
    <location>
        <begin position="356"/>
        <end position="379"/>
    </location>
</feature>
<dbReference type="GO" id="GO:0005856">
    <property type="term" value="C:cytoskeleton"/>
    <property type="evidence" value="ECO:0007669"/>
    <property type="project" value="TreeGrafter"/>
</dbReference>
<dbReference type="Pfam" id="PF21771">
    <property type="entry name" value="CFAP58_CC"/>
    <property type="match status" value="1"/>
</dbReference>
<evidence type="ECO:0000256" key="2">
    <source>
        <dbReference type="SAM" id="Coils"/>
    </source>
</evidence>
<accession>A0A7S4MI46</accession>
<feature type="coiled-coil region" evidence="2">
    <location>
        <begin position="3"/>
        <end position="125"/>
    </location>
</feature>
<dbReference type="PANTHER" id="PTHR32083">
    <property type="entry name" value="CILIA AND FLAGELLA-ASSOCIATED PROTEIN 58-RELATED"/>
    <property type="match status" value="1"/>
</dbReference>
<evidence type="ECO:0000256" key="1">
    <source>
        <dbReference type="ARBA" id="ARBA00023054"/>
    </source>
</evidence>
<dbReference type="AlphaFoldDB" id="A0A7S4MI46"/>
<feature type="compositionally biased region" description="Basic and acidic residues" evidence="3">
    <location>
        <begin position="367"/>
        <end position="379"/>
    </location>
</feature>
<feature type="coiled-coil region" evidence="2">
    <location>
        <begin position="459"/>
        <end position="486"/>
    </location>
</feature>
<organism evidence="5">
    <name type="scientific">Prymnesium polylepis</name>
    <dbReference type="NCBI Taxonomy" id="72548"/>
    <lineage>
        <taxon>Eukaryota</taxon>
        <taxon>Haptista</taxon>
        <taxon>Haptophyta</taxon>
        <taxon>Prymnesiophyceae</taxon>
        <taxon>Prymnesiales</taxon>
        <taxon>Prymnesiaceae</taxon>
        <taxon>Prymnesium</taxon>
    </lineage>
</organism>
<sequence>MQLQASQNQVPFMRRQLEEASRQVAALKDEKKKQLAAVEDLKREVDIFINQFLKQESVEKEKQEWLRQLFEDIKALEEELVEAYQEEQAQRKTVSKLTGEREAMAREAAKQVAAARETHEELKVRELVIIDLTKKHAETGTRLREFSKLYDVVKADRNKYVNQIQASAQALAEMKEKIKILQNEVEILRNESVAKDKALSKERLEHSNSFSACDALRAEQNKHLAAVKEKEVRVQQLVAEIDNLNSLINGIEKQMLKLKKRYETVVEERNYTGIQLIDRNDELCILYEKCNMQQTVLRKGELAIREREEEIRMLDLQVAELCREIEVTRRKLPKVPELEQQIMTLQAQLEEERRLSDELSGELEAPENSKRWRKLEGKDPEPEDLAAKLQVLEERVNDKKEQLLEKDLVLEEVSNLANRLRTQALEGRESTLELAKRVNDFQARIKGTTRRMMATVSELSMYQATAMKLTQENQQKEEHLQGMDSNLDQGLPPSEELELAWQRYEQDLMRRSNEAYAKNVLQETAPTQLTHTTAEPRPNAYIPDDIGIPKPYGALAPFKPTELGTTMRHIRRPQPREIEL</sequence>
<evidence type="ECO:0000313" key="5">
    <source>
        <dbReference type="EMBL" id="CAE2224315.1"/>
    </source>
</evidence>
<evidence type="ECO:0000259" key="4">
    <source>
        <dbReference type="Pfam" id="PF21771"/>
    </source>
</evidence>
<keyword evidence="1 2" id="KW-0175">Coiled coil</keyword>
<evidence type="ECO:0000256" key="3">
    <source>
        <dbReference type="SAM" id="MobiDB-lite"/>
    </source>
</evidence>
<dbReference type="PANTHER" id="PTHR32083:SF34">
    <property type="entry name" value="COILED-COIL DOMAIN-CONTAINING PROTEIN 146"/>
    <property type="match status" value="1"/>
</dbReference>
<reference evidence="5" key="1">
    <citation type="submission" date="2021-01" db="EMBL/GenBank/DDBJ databases">
        <authorList>
            <person name="Corre E."/>
            <person name="Pelletier E."/>
            <person name="Niang G."/>
            <person name="Scheremetjew M."/>
            <person name="Finn R."/>
            <person name="Kale V."/>
            <person name="Holt S."/>
            <person name="Cochrane G."/>
            <person name="Meng A."/>
            <person name="Brown T."/>
            <person name="Cohen L."/>
        </authorList>
    </citation>
    <scope>NUCLEOTIDE SEQUENCE</scope>
    <source>
        <strain evidence="5">UIO037</strain>
    </source>
</reference>
<dbReference type="InterPro" id="IPR049270">
    <property type="entry name" value="CFAP58_CC"/>
</dbReference>
<name>A0A7S4MI46_9EUKA</name>
<gene>
    <name evidence="5" type="ORF">CPOL0286_LOCUS9601</name>
</gene>
<protein>
    <recommendedName>
        <fullName evidence="4">Cilia- and flagella-associated protein 58 central coiled coil domain-containing protein</fullName>
    </recommendedName>
</protein>
<feature type="coiled-coil region" evidence="2">
    <location>
        <begin position="157"/>
        <end position="191"/>
    </location>
</feature>
<dbReference type="EMBL" id="HBKO01021297">
    <property type="protein sequence ID" value="CAE2224315.1"/>
    <property type="molecule type" value="Transcribed_RNA"/>
</dbReference>
<proteinExistence type="predicted"/>
<feature type="domain" description="Cilia- and flagella-associated protein 58 central coiled coil" evidence="4">
    <location>
        <begin position="34"/>
        <end position="327"/>
    </location>
</feature>
<feature type="region of interest" description="Disordered" evidence="3">
    <location>
        <begin position="557"/>
        <end position="580"/>
    </location>
</feature>